<name>A0A7W9AYN5_9HYPH</name>
<reference evidence="1 2" key="1">
    <citation type="submission" date="2020-08" db="EMBL/GenBank/DDBJ databases">
        <title>Genomic Encyclopedia of Type Strains, Phase IV (KMG-IV): sequencing the most valuable type-strain genomes for metagenomic binning, comparative biology and taxonomic classification.</title>
        <authorList>
            <person name="Goeker M."/>
        </authorList>
    </citation>
    <scope>NUCLEOTIDE SEQUENCE [LARGE SCALE GENOMIC DNA]</scope>
    <source>
        <strain evidence="1 2">DSM 26944</strain>
    </source>
</reference>
<evidence type="ECO:0000313" key="1">
    <source>
        <dbReference type="EMBL" id="MBB5703029.1"/>
    </source>
</evidence>
<dbReference type="AlphaFoldDB" id="A0A7W9AYN5"/>
<evidence type="ECO:0000313" key="2">
    <source>
        <dbReference type="Proteomes" id="UP000555546"/>
    </source>
</evidence>
<dbReference type="Proteomes" id="UP000555546">
    <property type="component" value="Unassembled WGS sequence"/>
</dbReference>
<gene>
    <name evidence="1" type="ORF">FHS76_002920</name>
</gene>
<protein>
    <submittedName>
        <fullName evidence="1">Uncharacterized protein</fullName>
    </submittedName>
</protein>
<accession>A0A7W9AYN5</accession>
<proteinExistence type="predicted"/>
<organism evidence="1 2">
    <name type="scientific">Brucella daejeonensis</name>
    <dbReference type="NCBI Taxonomy" id="659015"/>
    <lineage>
        <taxon>Bacteria</taxon>
        <taxon>Pseudomonadati</taxon>
        <taxon>Pseudomonadota</taxon>
        <taxon>Alphaproteobacteria</taxon>
        <taxon>Hyphomicrobiales</taxon>
        <taxon>Brucellaceae</taxon>
        <taxon>Brucella/Ochrobactrum group</taxon>
        <taxon>Brucella</taxon>
    </lineage>
</organism>
<dbReference type="EMBL" id="JACIJG010000010">
    <property type="protein sequence ID" value="MBB5703029.1"/>
    <property type="molecule type" value="Genomic_DNA"/>
</dbReference>
<comment type="caution">
    <text evidence="1">The sequence shown here is derived from an EMBL/GenBank/DDBJ whole genome shotgun (WGS) entry which is preliminary data.</text>
</comment>
<sequence>MCSTVNDPCRIAQSMSINNECRACSGSITGQRRLDKS</sequence>
<keyword evidence="2" id="KW-1185">Reference proteome</keyword>